<organism evidence="1 2">
    <name type="scientific">Hyella patelloides LEGE 07179</name>
    <dbReference type="NCBI Taxonomy" id="945734"/>
    <lineage>
        <taxon>Bacteria</taxon>
        <taxon>Bacillati</taxon>
        <taxon>Cyanobacteriota</taxon>
        <taxon>Cyanophyceae</taxon>
        <taxon>Pleurocapsales</taxon>
        <taxon>Hyellaceae</taxon>
        <taxon>Hyella</taxon>
    </lineage>
</organism>
<sequence length="62" mass="7320">MLALFLFNVNLSTIFIVIFYNNTIFNLNSIEVFDIFALTCNHNPHEILFCHLTLTSPFSFWF</sequence>
<dbReference type="Proteomes" id="UP000320055">
    <property type="component" value="Unassembled WGS sequence"/>
</dbReference>
<name>A0A563W2L4_9CYAN</name>
<evidence type="ECO:0000313" key="2">
    <source>
        <dbReference type="Proteomes" id="UP000320055"/>
    </source>
</evidence>
<keyword evidence="2" id="KW-1185">Reference proteome</keyword>
<evidence type="ECO:0000313" key="1">
    <source>
        <dbReference type="EMBL" id="VEP17916.1"/>
    </source>
</evidence>
<proteinExistence type="predicted"/>
<accession>A0A563W2L4</accession>
<gene>
    <name evidence="1" type="ORF">H1P_660006</name>
</gene>
<dbReference type="EMBL" id="CAACVJ010000623">
    <property type="protein sequence ID" value="VEP17916.1"/>
    <property type="molecule type" value="Genomic_DNA"/>
</dbReference>
<dbReference type="AlphaFoldDB" id="A0A563W2L4"/>
<reference evidence="1 2" key="1">
    <citation type="submission" date="2019-01" db="EMBL/GenBank/DDBJ databases">
        <authorList>
            <person name="Brito A."/>
        </authorList>
    </citation>
    <scope>NUCLEOTIDE SEQUENCE [LARGE SCALE GENOMIC DNA]</scope>
    <source>
        <strain evidence="1">1</strain>
    </source>
</reference>
<protein>
    <submittedName>
        <fullName evidence="1">Uncharacterized protein</fullName>
    </submittedName>
</protein>